<feature type="compositionally biased region" description="Gly residues" evidence="1">
    <location>
        <begin position="244"/>
        <end position="254"/>
    </location>
</feature>
<evidence type="ECO:0000313" key="2">
    <source>
        <dbReference type="EMBL" id="QDV33115.1"/>
    </source>
</evidence>
<organism evidence="2 3">
    <name type="scientific">Tautonia plasticadhaerens</name>
    <dbReference type="NCBI Taxonomy" id="2527974"/>
    <lineage>
        <taxon>Bacteria</taxon>
        <taxon>Pseudomonadati</taxon>
        <taxon>Planctomycetota</taxon>
        <taxon>Planctomycetia</taxon>
        <taxon>Isosphaerales</taxon>
        <taxon>Isosphaeraceae</taxon>
        <taxon>Tautonia</taxon>
    </lineage>
</organism>
<feature type="region of interest" description="Disordered" evidence="1">
    <location>
        <begin position="1"/>
        <end position="289"/>
    </location>
</feature>
<evidence type="ECO:0000313" key="3">
    <source>
        <dbReference type="Proteomes" id="UP000317835"/>
    </source>
</evidence>
<keyword evidence="3" id="KW-1185">Reference proteome</keyword>
<name>A0A518GX03_9BACT</name>
<protein>
    <submittedName>
        <fullName evidence="2">Uncharacterized protein</fullName>
    </submittedName>
</protein>
<reference evidence="2 3" key="1">
    <citation type="submission" date="2019-02" db="EMBL/GenBank/DDBJ databases">
        <title>Deep-cultivation of Planctomycetes and their phenomic and genomic characterization uncovers novel biology.</title>
        <authorList>
            <person name="Wiegand S."/>
            <person name="Jogler M."/>
            <person name="Boedeker C."/>
            <person name="Pinto D."/>
            <person name="Vollmers J."/>
            <person name="Rivas-Marin E."/>
            <person name="Kohn T."/>
            <person name="Peeters S.H."/>
            <person name="Heuer A."/>
            <person name="Rast P."/>
            <person name="Oberbeckmann S."/>
            <person name="Bunk B."/>
            <person name="Jeske O."/>
            <person name="Meyerdierks A."/>
            <person name="Storesund J.E."/>
            <person name="Kallscheuer N."/>
            <person name="Luecker S."/>
            <person name="Lage O.M."/>
            <person name="Pohl T."/>
            <person name="Merkel B.J."/>
            <person name="Hornburger P."/>
            <person name="Mueller R.-W."/>
            <person name="Bruemmer F."/>
            <person name="Labrenz M."/>
            <person name="Spormann A.M."/>
            <person name="Op den Camp H."/>
            <person name="Overmann J."/>
            <person name="Amann R."/>
            <person name="Jetten M.S.M."/>
            <person name="Mascher T."/>
            <person name="Medema M.H."/>
            <person name="Devos D.P."/>
            <person name="Kaster A.-K."/>
            <person name="Ovreas L."/>
            <person name="Rohde M."/>
            <person name="Galperin M.Y."/>
            <person name="Jogler C."/>
        </authorList>
    </citation>
    <scope>NUCLEOTIDE SEQUENCE [LARGE SCALE GENOMIC DNA]</scope>
    <source>
        <strain evidence="2 3">ElP</strain>
    </source>
</reference>
<accession>A0A518GX03</accession>
<dbReference type="KEGG" id="tpla:ElP_09570"/>
<feature type="compositionally biased region" description="Basic residues" evidence="1">
    <location>
        <begin position="219"/>
        <end position="234"/>
    </location>
</feature>
<proteinExistence type="predicted"/>
<evidence type="ECO:0000256" key="1">
    <source>
        <dbReference type="SAM" id="MobiDB-lite"/>
    </source>
</evidence>
<feature type="compositionally biased region" description="Basic residues" evidence="1">
    <location>
        <begin position="190"/>
        <end position="209"/>
    </location>
</feature>
<dbReference type="EMBL" id="CP036426">
    <property type="protein sequence ID" value="QDV33115.1"/>
    <property type="molecule type" value="Genomic_DNA"/>
</dbReference>
<dbReference type="AlphaFoldDB" id="A0A518GX03"/>
<sequence length="289" mass="30740">MRPGRPAEIPATGDGARRPAPNEPTCHFGSHSLNVPGRSHFKVRSNAGLGRSRAVRRCGAKPIARRKSLSGRGIIDGSSAHRPGPGPVLSPREGRRPRPPGSRPRVASLPDDLRTVRAGAPKRSEAIWSPQVVAASRTPGSNPGAPTGARVPSGASPRSSDFRIRSPPRTPPLRRETKPMPGAQFGRAKPFGRRKSFPGRGISVHRRAHRPESRLAPPGRRRPAPGHPGARRTHPSLAPRLRGAGRGEGPSGGRGDWRVVRAPLTQPPAILPPKDGGEGRSLAPSPRLR</sequence>
<dbReference type="Proteomes" id="UP000317835">
    <property type="component" value="Chromosome"/>
</dbReference>
<feature type="compositionally biased region" description="Basic residues" evidence="1">
    <location>
        <begin position="53"/>
        <end position="69"/>
    </location>
</feature>
<gene>
    <name evidence="2" type="ORF">ElP_09570</name>
</gene>